<accession>A0A0F6W289</accession>
<feature type="transmembrane region" description="Helical" evidence="6">
    <location>
        <begin position="139"/>
        <end position="158"/>
    </location>
</feature>
<dbReference type="EMBL" id="CP011125">
    <property type="protein sequence ID" value="AKF05573.1"/>
    <property type="molecule type" value="Genomic_DNA"/>
</dbReference>
<keyword evidence="2 6" id="KW-0812">Transmembrane</keyword>
<evidence type="ECO:0000256" key="3">
    <source>
        <dbReference type="ARBA" id="ARBA00022989"/>
    </source>
</evidence>
<keyword evidence="3 6" id="KW-1133">Transmembrane helix</keyword>
<dbReference type="Gene3D" id="1.20.1540.10">
    <property type="entry name" value="Rhomboid-like"/>
    <property type="match status" value="1"/>
</dbReference>
<dbReference type="SUPFAM" id="SSF144091">
    <property type="entry name" value="Rhomboid-like"/>
    <property type="match status" value="1"/>
</dbReference>
<feature type="transmembrane region" description="Helical" evidence="6">
    <location>
        <begin position="196"/>
        <end position="214"/>
    </location>
</feature>
<evidence type="ECO:0000256" key="2">
    <source>
        <dbReference type="ARBA" id="ARBA00022692"/>
    </source>
</evidence>
<feature type="transmembrane region" description="Helical" evidence="6">
    <location>
        <begin position="165"/>
        <end position="190"/>
    </location>
</feature>
<organism evidence="8 9">
    <name type="scientific">Sandaracinus amylolyticus</name>
    <dbReference type="NCBI Taxonomy" id="927083"/>
    <lineage>
        <taxon>Bacteria</taxon>
        <taxon>Pseudomonadati</taxon>
        <taxon>Myxococcota</taxon>
        <taxon>Polyangia</taxon>
        <taxon>Polyangiales</taxon>
        <taxon>Sandaracinaceae</taxon>
        <taxon>Sandaracinus</taxon>
    </lineage>
</organism>
<dbReference type="KEGG" id="samy:DB32_002722"/>
<name>A0A0F6W289_9BACT</name>
<feature type="domain" description="Peptidase S54 rhomboid" evidence="7">
    <location>
        <begin position="90"/>
        <end position="193"/>
    </location>
</feature>
<evidence type="ECO:0000259" key="7">
    <source>
        <dbReference type="Pfam" id="PF01694"/>
    </source>
</evidence>
<feature type="transmembrane region" description="Helical" evidence="6">
    <location>
        <begin position="79"/>
        <end position="102"/>
    </location>
</feature>
<dbReference type="InterPro" id="IPR035952">
    <property type="entry name" value="Rhomboid-like_sf"/>
</dbReference>
<dbReference type="Pfam" id="PF01694">
    <property type="entry name" value="Rhomboid"/>
    <property type="match status" value="1"/>
</dbReference>
<evidence type="ECO:0000256" key="1">
    <source>
        <dbReference type="ARBA" id="ARBA00004141"/>
    </source>
</evidence>
<evidence type="ECO:0000256" key="4">
    <source>
        <dbReference type="ARBA" id="ARBA00023136"/>
    </source>
</evidence>
<gene>
    <name evidence="8" type="ORF">DB32_002722</name>
</gene>
<evidence type="ECO:0000313" key="8">
    <source>
        <dbReference type="EMBL" id="AKF05573.1"/>
    </source>
</evidence>
<feature type="transmembrane region" description="Helical" evidence="6">
    <location>
        <begin position="27"/>
        <end position="59"/>
    </location>
</feature>
<evidence type="ECO:0000256" key="6">
    <source>
        <dbReference type="SAM" id="Phobius"/>
    </source>
</evidence>
<keyword evidence="4 6" id="KW-0472">Membrane</keyword>
<comment type="subcellular location">
    <subcellularLocation>
        <location evidence="1">Membrane</location>
        <topology evidence="1">Multi-pass membrane protein</topology>
    </subcellularLocation>
</comment>
<dbReference type="InterPro" id="IPR022764">
    <property type="entry name" value="Peptidase_S54_rhomboid_dom"/>
</dbReference>
<keyword evidence="9" id="KW-1185">Reference proteome</keyword>
<dbReference type="AlphaFoldDB" id="A0A0F6W289"/>
<dbReference type="GO" id="GO:0004252">
    <property type="term" value="F:serine-type endopeptidase activity"/>
    <property type="evidence" value="ECO:0007669"/>
    <property type="project" value="InterPro"/>
</dbReference>
<evidence type="ECO:0000313" key="9">
    <source>
        <dbReference type="Proteomes" id="UP000034883"/>
    </source>
</evidence>
<sequence>MLGLVPLPHRSPEGVCMRFAFPPLTPVVRVILVVLFASFVAQSLLQGLIGLPLFDWLALSPELDVPLAWQWATYPLVEYVGSSAVISRAIDLLLVWTFGAMAESHLGRNRTIQLVVVSVIGGAVLPLVFGLLFRDYAVPAAGAGAISWAMMGAFAVITRGAPVNFVFMPAMSAWHALGVFLVVTALQSMWARTPTPLLIALGALAAAVLFVRWIEQRPAKPTKKAGGNGPRRRGGASHLQVIPGGQSSEDERPRWLN</sequence>
<protein>
    <recommendedName>
        <fullName evidence="7">Peptidase S54 rhomboid domain-containing protein</fullName>
    </recommendedName>
</protein>
<reference evidence="8 9" key="1">
    <citation type="submission" date="2015-03" db="EMBL/GenBank/DDBJ databases">
        <title>Genome assembly of Sandaracinus amylolyticus DSM 53668.</title>
        <authorList>
            <person name="Sharma G."/>
            <person name="Subramanian S."/>
        </authorList>
    </citation>
    <scope>NUCLEOTIDE SEQUENCE [LARGE SCALE GENOMIC DNA]</scope>
    <source>
        <strain evidence="8 9">DSM 53668</strain>
    </source>
</reference>
<dbReference type="Proteomes" id="UP000034883">
    <property type="component" value="Chromosome"/>
</dbReference>
<dbReference type="STRING" id="927083.DB32_002722"/>
<proteinExistence type="predicted"/>
<feature type="region of interest" description="Disordered" evidence="5">
    <location>
        <begin position="220"/>
        <end position="257"/>
    </location>
</feature>
<evidence type="ECO:0000256" key="5">
    <source>
        <dbReference type="SAM" id="MobiDB-lite"/>
    </source>
</evidence>
<dbReference type="GO" id="GO:0016020">
    <property type="term" value="C:membrane"/>
    <property type="evidence" value="ECO:0007669"/>
    <property type="project" value="UniProtKB-SubCell"/>
</dbReference>
<feature type="transmembrane region" description="Helical" evidence="6">
    <location>
        <begin position="114"/>
        <end position="133"/>
    </location>
</feature>